<dbReference type="InterPro" id="IPR008270">
    <property type="entry name" value="Glyco_hydro_25_AS"/>
</dbReference>
<name>A0A376AKF0_9HYPH</name>
<dbReference type="EC" id="3.2.1.17" evidence="4"/>
<keyword evidence="3 4" id="KW-0326">Glycosidase</keyword>
<dbReference type="PROSITE" id="PS51904">
    <property type="entry name" value="GLYCOSYL_HYDROL_F25_2"/>
    <property type="match status" value="1"/>
</dbReference>
<gene>
    <name evidence="5" type="ORF">RHIZ70_3855</name>
</gene>
<organism evidence="5 6">
    <name type="scientific">Ciceribacter selenitireducens ATCC BAA-1503</name>
    <dbReference type="NCBI Taxonomy" id="1336235"/>
    <lineage>
        <taxon>Bacteria</taxon>
        <taxon>Pseudomonadati</taxon>
        <taxon>Pseudomonadota</taxon>
        <taxon>Alphaproteobacteria</taxon>
        <taxon>Hyphomicrobiales</taxon>
        <taxon>Rhizobiaceae</taxon>
        <taxon>Ciceribacter</taxon>
    </lineage>
</organism>
<dbReference type="SMART" id="SM00641">
    <property type="entry name" value="Glyco_25"/>
    <property type="match status" value="1"/>
</dbReference>
<evidence type="ECO:0000256" key="4">
    <source>
        <dbReference type="RuleBase" id="RU361176"/>
    </source>
</evidence>
<evidence type="ECO:0000313" key="6">
    <source>
        <dbReference type="Proteomes" id="UP000254764"/>
    </source>
</evidence>
<comment type="similarity">
    <text evidence="1 4">Belongs to the glycosyl hydrolase 25 family.</text>
</comment>
<sequence>MVILAAAGALHVWYGTEMAPFEPPSPKDYPIQGIDVSHHQGDINWPRLAMQPRVRFAIIKATEGGDFRDRKFAENWQRGKQAGIVRGAYHFFTFCRPGRDQARNVIATVPREPDTLPIAVDIEFHGNCDKVPTVDELAAELSAFMDELGAVFPGKPIFYVDEDFHDRYLKGNEAVFPEHFLWLRSIAREPKQQDCRRWSIWQFADNGSLDGIQGPVDLNVLCPSQAGLARLLSALEGELQIP</sequence>
<dbReference type="Proteomes" id="UP000254764">
    <property type="component" value="Unassembled WGS sequence"/>
</dbReference>
<comment type="catalytic activity">
    <reaction evidence="4">
        <text>Hydrolysis of (1-&gt;4)-beta-linkages between N-acetylmuramic acid and N-acetyl-D-glucosamine residues in a peptidoglycan and between N-acetyl-D-glucosamine residues in chitodextrins.</text>
        <dbReference type="EC" id="3.2.1.17"/>
    </reaction>
</comment>
<dbReference type="InterPro" id="IPR018077">
    <property type="entry name" value="Glyco_hydro_fam25_subgr"/>
</dbReference>
<reference evidence="6" key="1">
    <citation type="submission" date="2018-07" db="EMBL/GenBank/DDBJ databases">
        <authorList>
            <person name="Peiro R."/>
            <person name="Begona"/>
            <person name="Cbmso G."/>
            <person name="Lopez M."/>
            <person name="Gonzalez S."/>
        </authorList>
    </citation>
    <scope>NUCLEOTIDE SEQUENCE [LARGE SCALE GENOMIC DNA]</scope>
</reference>
<keyword evidence="6" id="KW-1185">Reference proteome</keyword>
<dbReference type="GO" id="GO:0003796">
    <property type="term" value="F:lysozyme activity"/>
    <property type="evidence" value="ECO:0007669"/>
    <property type="project" value="UniProtKB-EC"/>
</dbReference>
<dbReference type="InterPro" id="IPR017853">
    <property type="entry name" value="GH"/>
</dbReference>
<dbReference type="EMBL" id="UEYP01000006">
    <property type="protein sequence ID" value="SSC68147.1"/>
    <property type="molecule type" value="Genomic_DNA"/>
</dbReference>
<evidence type="ECO:0000256" key="3">
    <source>
        <dbReference type="ARBA" id="ARBA00023295"/>
    </source>
</evidence>
<dbReference type="PANTHER" id="PTHR34135">
    <property type="entry name" value="LYSOZYME"/>
    <property type="match status" value="1"/>
</dbReference>
<dbReference type="Pfam" id="PF01183">
    <property type="entry name" value="Glyco_hydro_25"/>
    <property type="match status" value="1"/>
</dbReference>
<dbReference type="GO" id="GO:0016998">
    <property type="term" value="P:cell wall macromolecule catabolic process"/>
    <property type="evidence" value="ECO:0007669"/>
    <property type="project" value="InterPro"/>
</dbReference>
<dbReference type="AlphaFoldDB" id="A0A376AKF0"/>
<dbReference type="STRING" id="1336235.GCA_000518785_01296"/>
<proteinExistence type="inferred from homology"/>
<dbReference type="GO" id="GO:0016052">
    <property type="term" value="P:carbohydrate catabolic process"/>
    <property type="evidence" value="ECO:0007669"/>
    <property type="project" value="TreeGrafter"/>
</dbReference>
<evidence type="ECO:0000256" key="1">
    <source>
        <dbReference type="ARBA" id="ARBA00010646"/>
    </source>
</evidence>
<dbReference type="SUPFAM" id="SSF51445">
    <property type="entry name" value="(Trans)glycosidases"/>
    <property type="match status" value="1"/>
</dbReference>
<dbReference type="CDD" id="cd06413">
    <property type="entry name" value="GH25_muramidase_1"/>
    <property type="match status" value="1"/>
</dbReference>
<dbReference type="InterPro" id="IPR002053">
    <property type="entry name" value="Glyco_hydro_25"/>
</dbReference>
<dbReference type="PROSITE" id="PS00953">
    <property type="entry name" value="GLYCOSYL_HYDROL_F25_1"/>
    <property type="match status" value="1"/>
</dbReference>
<dbReference type="PANTHER" id="PTHR34135:SF2">
    <property type="entry name" value="LYSOZYME"/>
    <property type="match status" value="1"/>
</dbReference>
<dbReference type="GO" id="GO:0009253">
    <property type="term" value="P:peptidoglycan catabolic process"/>
    <property type="evidence" value="ECO:0007669"/>
    <property type="project" value="InterPro"/>
</dbReference>
<dbReference type="Gene3D" id="3.20.20.80">
    <property type="entry name" value="Glycosidases"/>
    <property type="match status" value="1"/>
</dbReference>
<accession>A0A376AKF0</accession>
<evidence type="ECO:0000313" key="5">
    <source>
        <dbReference type="EMBL" id="SSC68147.1"/>
    </source>
</evidence>
<keyword evidence="2 4" id="KW-0378">Hydrolase</keyword>
<evidence type="ECO:0000256" key="2">
    <source>
        <dbReference type="ARBA" id="ARBA00022801"/>
    </source>
</evidence>
<protein>
    <recommendedName>
        <fullName evidence="4">Lysozyme</fullName>
        <ecNumber evidence="4">3.2.1.17</ecNumber>
    </recommendedName>
</protein>